<dbReference type="PANTHER" id="PTHR10686:SF18">
    <property type="entry name" value="IP11787P-RELATED"/>
    <property type="match status" value="1"/>
</dbReference>
<dbReference type="EMBL" id="JANAVB010010794">
    <property type="protein sequence ID" value="KAJ6838350.1"/>
    <property type="molecule type" value="Genomic_DNA"/>
</dbReference>
<feature type="transmembrane region" description="Helical" evidence="2">
    <location>
        <begin position="155"/>
        <end position="175"/>
    </location>
</feature>
<dbReference type="PANTHER" id="PTHR10686">
    <property type="entry name" value="FOLATE TRANSPORTER"/>
    <property type="match status" value="1"/>
</dbReference>
<keyword evidence="2" id="KW-1133">Transmembrane helix</keyword>
<evidence type="ECO:0000256" key="1">
    <source>
        <dbReference type="ARBA" id="ARBA00005773"/>
    </source>
</evidence>
<feature type="transmembrane region" description="Helical" evidence="2">
    <location>
        <begin position="306"/>
        <end position="326"/>
    </location>
</feature>
<feature type="transmembrane region" description="Helical" evidence="2">
    <location>
        <begin position="278"/>
        <end position="297"/>
    </location>
</feature>
<protein>
    <submittedName>
        <fullName evidence="3">Uncharacterized protein</fullName>
    </submittedName>
</protein>
<name>A0AAX6HBD1_IRIPA</name>
<dbReference type="AlphaFoldDB" id="A0AAX6HBD1"/>
<dbReference type="GO" id="GO:0090482">
    <property type="term" value="F:vitamin transmembrane transporter activity"/>
    <property type="evidence" value="ECO:0007669"/>
    <property type="project" value="InterPro"/>
</dbReference>
<comment type="similarity">
    <text evidence="1">Belongs to the reduced folate carrier (RFC) transporter (TC 2.A.48) family.</text>
</comment>
<accession>A0AAX6HBD1</accession>
<dbReference type="Gene3D" id="1.20.1250.20">
    <property type="entry name" value="MFS general substrate transporter like domains"/>
    <property type="match status" value="1"/>
</dbReference>
<feature type="transmembrane region" description="Helical" evidence="2">
    <location>
        <begin position="98"/>
        <end position="116"/>
    </location>
</feature>
<feature type="transmembrane region" description="Helical" evidence="2">
    <location>
        <begin position="332"/>
        <end position="352"/>
    </location>
</feature>
<dbReference type="Proteomes" id="UP001140949">
    <property type="component" value="Unassembled WGS sequence"/>
</dbReference>
<feature type="transmembrane region" description="Helical" evidence="2">
    <location>
        <begin position="29"/>
        <end position="47"/>
    </location>
</feature>
<keyword evidence="4" id="KW-1185">Reference proteome</keyword>
<evidence type="ECO:0000313" key="4">
    <source>
        <dbReference type="Proteomes" id="UP001140949"/>
    </source>
</evidence>
<proteinExistence type="inferred from homology"/>
<reference evidence="3" key="2">
    <citation type="submission" date="2023-04" db="EMBL/GenBank/DDBJ databases">
        <authorList>
            <person name="Bruccoleri R.E."/>
            <person name="Oakeley E.J."/>
            <person name="Faust A.-M."/>
            <person name="Dessus-Babus S."/>
            <person name="Altorfer M."/>
            <person name="Burckhardt D."/>
            <person name="Oertli M."/>
            <person name="Naumann U."/>
            <person name="Petersen F."/>
            <person name="Wong J."/>
        </authorList>
    </citation>
    <scope>NUCLEOTIDE SEQUENCE</scope>
    <source>
        <strain evidence="3">GSM-AAB239-AS_SAM_17_03QT</strain>
        <tissue evidence="3">Leaf</tissue>
    </source>
</reference>
<comment type="caution">
    <text evidence="3">The sequence shown here is derived from an EMBL/GenBank/DDBJ whole genome shotgun (WGS) entry which is preliminary data.</text>
</comment>
<feature type="transmembrane region" description="Helical" evidence="2">
    <location>
        <begin position="128"/>
        <end position="148"/>
    </location>
</feature>
<feature type="transmembrane region" description="Helical" evidence="2">
    <location>
        <begin position="187"/>
        <end position="206"/>
    </location>
</feature>
<dbReference type="GO" id="GO:0005886">
    <property type="term" value="C:plasma membrane"/>
    <property type="evidence" value="ECO:0007669"/>
    <property type="project" value="TreeGrafter"/>
</dbReference>
<sequence>MVREVEEEEEEEGRCWSWLWFVVPRSSSVPYSLLAVILLYSSSSQFLPIEPYFVPYLTSVKHFTNFQVTVDIFPMSVYSQLIFTLLLAPACYYLSHKVVLTLGALMVLLTYVIAWAGQSLLMMQLMQIIYGLGLAARLVFSPYIFLLVSEEEYQIMTSLTTTFSLLSFMLASELGQLLALQGIPYEIFLVISLAGLGVSCVMTFLFPKDHYSSSLSSLTTFWTQYEGWHSILKGTWHCRTLQILSLWWAIAFAGISLVQNYGTNLFDAIDSKSNLNGHVLAASQVAGSLGSWFAVYIENFASKSGLLIYILGLSFMGIICLSMGVIPKLWAAYSFYVAISGIYQTLACLVSVRCSRLLSNGQFMLLFSINNTAGLLLETLLQAVSEIFGLSIFHQFIFFAGFFLLSTAVFVVLSFIDDGRRPVSSYLLLDSESGAISDSS</sequence>
<gene>
    <name evidence="3" type="ORF">M6B38_321485</name>
</gene>
<dbReference type="InterPro" id="IPR036259">
    <property type="entry name" value="MFS_trans_sf"/>
</dbReference>
<feature type="transmembrane region" description="Helical" evidence="2">
    <location>
        <begin position="240"/>
        <end position="258"/>
    </location>
</feature>
<feature type="transmembrane region" description="Helical" evidence="2">
    <location>
        <begin position="364"/>
        <end position="384"/>
    </location>
</feature>
<feature type="transmembrane region" description="Helical" evidence="2">
    <location>
        <begin position="396"/>
        <end position="416"/>
    </location>
</feature>
<evidence type="ECO:0000256" key="2">
    <source>
        <dbReference type="SAM" id="Phobius"/>
    </source>
</evidence>
<reference evidence="3" key="1">
    <citation type="journal article" date="2023" name="GigaByte">
        <title>Genome assembly of the bearded iris, Iris pallida Lam.</title>
        <authorList>
            <person name="Bruccoleri R.E."/>
            <person name="Oakeley E.J."/>
            <person name="Faust A.M.E."/>
            <person name="Altorfer M."/>
            <person name="Dessus-Babus S."/>
            <person name="Burckhardt D."/>
            <person name="Oertli M."/>
            <person name="Naumann U."/>
            <person name="Petersen F."/>
            <person name="Wong J."/>
        </authorList>
    </citation>
    <scope>NUCLEOTIDE SEQUENCE</scope>
    <source>
        <strain evidence="3">GSM-AAB239-AS_SAM_17_03QT</strain>
    </source>
</reference>
<dbReference type="SUPFAM" id="SSF103473">
    <property type="entry name" value="MFS general substrate transporter"/>
    <property type="match status" value="1"/>
</dbReference>
<keyword evidence="2" id="KW-0472">Membrane</keyword>
<evidence type="ECO:0000313" key="3">
    <source>
        <dbReference type="EMBL" id="KAJ6838350.1"/>
    </source>
</evidence>
<dbReference type="InterPro" id="IPR002666">
    <property type="entry name" value="Folate_carrier"/>
</dbReference>
<keyword evidence="2" id="KW-0812">Transmembrane</keyword>
<feature type="transmembrane region" description="Helical" evidence="2">
    <location>
        <begin position="72"/>
        <end position="91"/>
    </location>
</feature>
<dbReference type="Pfam" id="PF01770">
    <property type="entry name" value="Folate_carrier"/>
    <property type="match status" value="2"/>
</dbReference>
<organism evidence="3 4">
    <name type="scientific">Iris pallida</name>
    <name type="common">Sweet iris</name>
    <dbReference type="NCBI Taxonomy" id="29817"/>
    <lineage>
        <taxon>Eukaryota</taxon>
        <taxon>Viridiplantae</taxon>
        <taxon>Streptophyta</taxon>
        <taxon>Embryophyta</taxon>
        <taxon>Tracheophyta</taxon>
        <taxon>Spermatophyta</taxon>
        <taxon>Magnoliopsida</taxon>
        <taxon>Liliopsida</taxon>
        <taxon>Asparagales</taxon>
        <taxon>Iridaceae</taxon>
        <taxon>Iridoideae</taxon>
        <taxon>Irideae</taxon>
        <taxon>Iris</taxon>
    </lineage>
</organism>